<dbReference type="InterPro" id="IPR011990">
    <property type="entry name" value="TPR-like_helical_dom_sf"/>
</dbReference>
<gene>
    <name evidence="5" type="ORF">METZ01_LOCUS26179</name>
</gene>
<dbReference type="Pfam" id="PF13525">
    <property type="entry name" value="YfiO"/>
    <property type="match status" value="1"/>
</dbReference>
<evidence type="ECO:0000256" key="2">
    <source>
        <dbReference type="ARBA" id="ARBA00023136"/>
    </source>
</evidence>
<protein>
    <recommendedName>
        <fullName evidence="4">Outer membrane lipoprotein BamD-like domain-containing protein</fullName>
    </recommendedName>
</protein>
<evidence type="ECO:0000256" key="1">
    <source>
        <dbReference type="ARBA" id="ARBA00022729"/>
    </source>
</evidence>
<name>A0A381Q1X0_9ZZZZ</name>
<evidence type="ECO:0000256" key="3">
    <source>
        <dbReference type="ARBA" id="ARBA00023237"/>
    </source>
</evidence>
<proteinExistence type="predicted"/>
<sequence>MKQRFTSLYITTAILLACNCAGTKAGAEHTIEERFEQGMKFLEKEKYLRAQDEFTSVLIRGSGTELGDDAQYYLGEAYFLNKEYILAISEYEKLTRKMAFSPFVEEARFKICEAYRIESPDFYHDQTYTEKALERYQEFLDDFPGSPYKNEVLSSIRILRNKVGEKEFETGILYMKMEEYESARMVFQRVDNLYYDTDVVDDTKLWIIKAYAKDLNLEAANQHLADYETVLKASELYDDALASIAEAEKKITKESN</sequence>
<dbReference type="Gene3D" id="1.25.40.10">
    <property type="entry name" value="Tetratricopeptide repeat domain"/>
    <property type="match status" value="1"/>
</dbReference>
<dbReference type="InterPro" id="IPR039565">
    <property type="entry name" value="BamD-like"/>
</dbReference>
<keyword evidence="3" id="KW-0998">Cell outer membrane</keyword>
<reference evidence="5" key="1">
    <citation type="submission" date="2018-05" db="EMBL/GenBank/DDBJ databases">
        <authorList>
            <person name="Lanie J.A."/>
            <person name="Ng W.-L."/>
            <person name="Kazmierczak K.M."/>
            <person name="Andrzejewski T.M."/>
            <person name="Davidsen T.M."/>
            <person name="Wayne K.J."/>
            <person name="Tettelin H."/>
            <person name="Glass J.I."/>
            <person name="Rusch D."/>
            <person name="Podicherti R."/>
            <person name="Tsui H.-C.T."/>
            <person name="Winkler M.E."/>
        </authorList>
    </citation>
    <scope>NUCLEOTIDE SEQUENCE</scope>
</reference>
<feature type="domain" description="Outer membrane lipoprotein BamD-like" evidence="4">
    <location>
        <begin position="31"/>
        <end position="221"/>
    </location>
</feature>
<organism evidence="5">
    <name type="scientific">marine metagenome</name>
    <dbReference type="NCBI Taxonomy" id="408172"/>
    <lineage>
        <taxon>unclassified sequences</taxon>
        <taxon>metagenomes</taxon>
        <taxon>ecological metagenomes</taxon>
    </lineage>
</organism>
<keyword evidence="1" id="KW-0732">Signal</keyword>
<dbReference type="SUPFAM" id="SSF48452">
    <property type="entry name" value="TPR-like"/>
    <property type="match status" value="1"/>
</dbReference>
<evidence type="ECO:0000313" key="5">
    <source>
        <dbReference type="EMBL" id="SUZ73325.1"/>
    </source>
</evidence>
<dbReference type="AlphaFoldDB" id="A0A381Q1X0"/>
<dbReference type="EMBL" id="UINC01001175">
    <property type="protein sequence ID" value="SUZ73325.1"/>
    <property type="molecule type" value="Genomic_DNA"/>
</dbReference>
<dbReference type="PROSITE" id="PS51257">
    <property type="entry name" value="PROKAR_LIPOPROTEIN"/>
    <property type="match status" value="1"/>
</dbReference>
<keyword evidence="2" id="KW-0472">Membrane</keyword>
<dbReference type="InterPro" id="IPR017689">
    <property type="entry name" value="BamD"/>
</dbReference>
<evidence type="ECO:0000259" key="4">
    <source>
        <dbReference type="Pfam" id="PF13525"/>
    </source>
</evidence>
<accession>A0A381Q1X0</accession>
<dbReference type="NCBIfam" id="TIGR03302">
    <property type="entry name" value="OM_YfiO"/>
    <property type="match status" value="1"/>
</dbReference>